<dbReference type="AlphaFoldDB" id="A0A644X2I5"/>
<accession>A0A644X2I5</accession>
<protein>
    <submittedName>
        <fullName evidence="1">Uncharacterized protein</fullName>
    </submittedName>
</protein>
<proteinExistence type="predicted"/>
<comment type="caution">
    <text evidence="1">The sequence shown here is derived from an EMBL/GenBank/DDBJ whole genome shotgun (WGS) entry which is preliminary data.</text>
</comment>
<name>A0A644X2I5_9ZZZZ</name>
<evidence type="ECO:0000313" key="1">
    <source>
        <dbReference type="EMBL" id="MPM09988.1"/>
    </source>
</evidence>
<reference evidence="1" key="1">
    <citation type="submission" date="2019-08" db="EMBL/GenBank/DDBJ databases">
        <authorList>
            <person name="Kucharzyk K."/>
            <person name="Murdoch R.W."/>
            <person name="Higgins S."/>
            <person name="Loffler F."/>
        </authorList>
    </citation>
    <scope>NUCLEOTIDE SEQUENCE</scope>
</reference>
<dbReference type="EMBL" id="VSSQ01001637">
    <property type="protein sequence ID" value="MPM09988.1"/>
    <property type="molecule type" value="Genomic_DNA"/>
</dbReference>
<gene>
    <name evidence="1" type="ORF">SDC9_56312</name>
</gene>
<organism evidence="1">
    <name type="scientific">bioreactor metagenome</name>
    <dbReference type="NCBI Taxonomy" id="1076179"/>
    <lineage>
        <taxon>unclassified sequences</taxon>
        <taxon>metagenomes</taxon>
        <taxon>ecological metagenomes</taxon>
    </lineage>
</organism>
<sequence>MFRAARNLVVNLLRGDFRVAVRAVAQRNPHRDGADIEVLAVDHVLCFKYLPLIEHGPASSNAVHGVEDIFPLDADIHAEPFAFPVERRSNLGKGRGSIRKIDEHDHGEHPAEDGLRDIQNVDVDAGEGNADSRDDAHAVVADDGDDGMHGIRSSNQSYIVSFTRVYHKHSHKSND</sequence>